<dbReference type="InterPro" id="IPR023828">
    <property type="entry name" value="Peptidase_S8_Ser-AS"/>
</dbReference>
<gene>
    <name evidence="7" type="ORF">O9G_002424</name>
</gene>
<dbReference type="PROSITE" id="PS51892">
    <property type="entry name" value="SUBTILASE"/>
    <property type="match status" value="1"/>
</dbReference>
<dbReference type="AlphaFoldDB" id="A0A075B1H9"/>
<dbReference type="PANTHER" id="PTHR43399:SF4">
    <property type="entry name" value="CELL WALL-ASSOCIATED PROTEASE"/>
    <property type="match status" value="1"/>
</dbReference>
<dbReference type="SUPFAM" id="SSF52743">
    <property type="entry name" value="Subtilisin-like"/>
    <property type="match status" value="1"/>
</dbReference>
<protein>
    <submittedName>
        <fullName evidence="7">Peptidase S8, subtilisin-related domain-containing protein</fullName>
    </submittedName>
</protein>
<evidence type="ECO:0000256" key="5">
    <source>
        <dbReference type="PROSITE-ProRule" id="PRU01240"/>
    </source>
</evidence>
<keyword evidence="2 5" id="KW-0645">Protease</keyword>
<dbReference type="GO" id="GO:0004252">
    <property type="term" value="F:serine-type endopeptidase activity"/>
    <property type="evidence" value="ECO:0007669"/>
    <property type="project" value="UniProtKB-UniRule"/>
</dbReference>
<evidence type="ECO:0000256" key="2">
    <source>
        <dbReference type="ARBA" id="ARBA00022670"/>
    </source>
</evidence>
<comment type="similarity">
    <text evidence="1 5">Belongs to the peptidase S8 family.</text>
</comment>
<evidence type="ECO:0000256" key="3">
    <source>
        <dbReference type="ARBA" id="ARBA00022801"/>
    </source>
</evidence>
<dbReference type="PRINTS" id="PR00723">
    <property type="entry name" value="SUBTILISIN"/>
</dbReference>
<name>A0A075B1H9_ROZAC</name>
<dbReference type="HOGENOM" id="CLU_011263_7_3_1"/>
<dbReference type="OMA" id="PCDDNGH"/>
<sequence>MKLNDIDVNREYYVQSGLFHSHQGQYAKFLQSFDDVQIVKRFPISNSVLASVPIHRILSLSQHEQVLEIVPDKSFHVNLPRATKSEQKILKNFSKADTQWNIKYIGIDKVWKKGIEGKGHVFASADTGVEWRHPFLFRNYRGVEDNGVINHNYSTLNYLFCIDWWDAVTEEIGKGPAKCSIKSSEPCDDNGHGTHTTSTVVGINGIGVAPKSKFIACRNMDRGLGKTSFYLSCLNFFLAPTNLNGDNPNPAKRPTVIGNSYGCPKSEGCAPNAFSRAVKALKMAGIFMSVSAGNEGPKCETIQAPPGFEPSVMSVGATSFKSDLIAWFSSRGPVNLLGLHNYTKPDISAPGVNILAAYPPDRFASLSGTSMASPHISGIILLLVEACPFIVWNVDALSEIIKRTAKPLFTTENCGSDTIKSVPNNVFGHGMVDPMKAIEFCQKM</sequence>
<dbReference type="STRING" id="988480.A0A075B1H9"/>
<feature type="active site" description="Charge relay system" evidence="5">
    <location>
        <position position="192"/>
    </location>
</feature>
<dbReference type="Proteomes" id="UP000030755">
    <property type="component" value="Unassembled WGS sequence"/>
</dbReference>
<evidence type="ECO:0000313" key="8">
    <source>
        <dbReference type="Proteomes" id="UP000030755"/>
    </source>
</evidence>
<keyword evidence="4 5" id="KW-0720">Serine protease</keyword>
<proteinExistence type="inferred from homology"/>
<dbReference type="Pfam" id="PF00082">
    <property type="entry name" value="Peptidase_S8"/>
    <property type="match status" value="1"/>
</dbReference>
<evidence type="ECO:0000313" key="7">
    <source>
        <dbReference type="EMBL" id="EPZ34826.1"/>
    </source>
</evidence>
<evidence type="ECO:0000256" key="1">
    <source>
        <dbReference type="ARBA" id="ARBA00011073"/>
    </source>
</evidence>
<dbReference type="GO" id="GO:0006508">
    <property type="term" value="P:proteolysis"/>
    <property type="evidence" value="ECO:0007669"/>
    <property type="project" value="UniProtKB-KW"/>
</dbReference>
<reference evidence="7 8" key="1">
    <citation type="journal article" date="2013" name="Curr. Biol.">
        <title>Shared signatures of parasitism and phylogenomics unite Cryptomycota and microsporidia.</title>
        <authorList>
            <person name="James T.Y."/>
            <person name="Pelin A."/>
            <person name="Bonen L."/>
            <person name="Ahrendt S."/>
            <person name="Sain D."/>
            <person name="Corradi N."/>
            <person name="Stajich J.E."/>
        </authorList>
    </citation>
    <scope>NUCLEOTIDE SEQUENCE [LARGE SCALE GENOMIC DNA]</scope>
    <source>
        <strain evidence="7 8">CSF55</strain>
    </source>
</reference>
<keyword evidence="8" id="KW-1185">Reference proteome</keyword>
<dbReference type="PANTHER" id="PTHR43399">
    <property type="entry name" value="SUBTILISIN-RELATED"/>
    <property type="match status" value="1"/>
</dbReference>
<keyword evidence="3 5" id="KW-0378">Hydrolase</keyword>
<dbReference type="Gene3D" id="3.40.50.200">
    <property type="entry name" value="Peptidase S8/S53 domain"/>
    <property type="match status" value="1"/>
</dbReference>
<feature type="active site" description="Charge relay system" evidence="5">
    <location>
        <position position="370"/>
    </location>
</feature>
<evidence type="ECO:0000259" key="6">
    <source>
        <dbReference type="Pfam" id="PF00082"/>
    </source>
</evidence>
<dbReference type="InterPro" id="IPR000209">
    <property type="entry name" value="Peptidase_S8/S53_dom"/>
</dbReference>
<evidence type="ECO:0000256" key="4">
    <source>
        <dbReference type="ARBA" id="ARBA00022825"/>
    </source>
</evidence>
<dbReference type="EMBL" id="KE560907">
    <property type="protein sequence ID" value="EPZ34826.1"/>
    <property type="molecule type" value="Genomic_DNA"/>
</dbReference>
<dbReference type="InterPro" id="IPR036852">
    <property type="entry name" value="Peptidase_S8/S53_dom_sf"/>
</dbReference>
<dbReference type="PROSITE" id="PS00138">
    <property type="entry name" value="SUBTILASE_SER"/>
    <property type="match status" value="1"/>
</dbReference>
<organism evidence="7 8">
    <name type="scientific">Rozella allomycis (strain CSF55)</name>
    <dbReference type="NCBI Taxonomy" id="988480"/>
    <lineage>
        <taxon>Eukaryota</taxon>
        <taxon>Fungi</taxon>
        <taxon>Fungi incertae sedis</taxon>
        <taxon>Cryptomycota</taxon>
        <taxon>Cryptomycota incertae sedis</taxon>
        <taxon>Rozella</taxon>
    </lineage>
</organism>
<feature type="domain" description="Peptidase S8/S53" evidence="6">
    <location>
        <begin position="117"/>
        <end position="430"/>
    </location>
</feature>
<feature type="active site" description="Charge relay system" evidence="5">
    <location>
        <position position="126"/>
    </location>
</feature>
<dbReference type="InterPro" id="IPR015500">
    <property type="entry name" value="Peptidase_S8_subtilisin-rel"/>
</dbReference>
<dbReference type="OrthoDB" id="206201at2759"/>
<dbReference type="InterPro" id="IPR051048">
    <property type="entry name" value="Peptidase_S8/S53_subtilisin"/>
</dbReference>
<accession>A0A075B1H9</accession>